<feature type="transmembrane region" description="Helical" evidence="1">
    <location>
        <begin position="66"/>
        <end position="85"/>
    </location>
</feature>
<accession>A0A2H0NEJ9</accession>
<evidence type="ECO:0000256" key="1">
    <source>
        <dbReference type="SAM" id="Phobius"/>
    </source>
</evidence>
<dbReference type="AlphaFoldDB" id="A0A2H0NEJ9"/>
<organism evidence="2 3">
    <name type="scientific">Candidatus Komeilibacteria bacterium CG11_big_fil_rev_8_21_14_0_20_36_20</name>
    <dbReference type="NCBI Taxonomy" id="1974477"/>
    <lineage>
        <taxon>Bacteria</taxon>
        <taxon>Candidatus Komeiliibacteriota</taxon>
    </lineage>
</organism>
<dbReference type="EMBL" id="PCWQ01000004">
    <property type="protein sequence ID" value="PIR07320.1"/>
    <property type="molecule type" value="Genomic_DNA"/>
</dbReference>
<keyword evidence="1" id="KW-0472">Membrane</keyword>
<protein>
    <recommendedName>
        <fullName evidence="4">Integral membrane protein (PIN domain superfamily)</fullName>
    </recommendedName>
</protein>
<keyword evidence="1" id="KW-0812">Transmembrane</keyword>
<keyword evidence="1" id="KW-1133">Transmembrane helix</keyword>
<sequence length="126" mass="14201">MELSILLGKVMGFYFVVMGLALLFKTKVLQKSMEDYINDAVTALSDGVFIFILGLLIVLNHNVWDNSWRVVVTLVGWFALIKGLIRLWMPKSTMNAIVKTMNNKNIYVIGGLVAILVGVFLLFQVY</sequence>
<reference evidence="2 3" key="1">
    <citation type="submission" date="2017-09" db="EMBL/GenBank/DDBJ databases">
        <title>Depth-based differentiation of microbial function through sediment-hosted aquifers and enrichment of novel symbionts in the deep terrestrial subsurface.</title>
        <authorList>
            <person name="Probst A.J."/>
            <person name="Ladd B."/>
            <person name="Jarett J.K."/>
            <person name="Geller-Mcgrath D.E."/>
            <person name="Sieber C.M."/>
            <person name="Emerson J.B."/>
            <person name="Anantharaman K."/>
            <person name="Thomas B.C."/>
            <person name="Malmstrom R."/>
            <person name="Stieglmeier M."/>
            <person name="Klingl A."/>
            <person name="Woyke T."/>
            <person name="Ryan C.M."/>
            <person name="Banfield J.F."/>
        </authorList>
    </citation>
    <scope>NUCLEOTIDE SEQUENCE [LARGE SCALE GENOMIC DNA]</scope>
    <source>
        <strain evidence="2">CG11_big_fil_rev_8_21_14_0_20_36_20</strain>
    </source>
</reference>
<feature type="transmembrane region" description="Helical" evidence="1">
    <location>
        <begin position="36"/>
        <end position="60"/>
    </location>
</feature>
<feature type="transmembrane region" description="Helical" evidence="1">
    <location>
        <begin position="106"/>
        <end position="125"/>
    </location>
</feature>
<evidence type="ECO:0000313" key="3">
    <source>
        <dbReference type="Proteomes" id="UP000230564"/>
    </source>
</evidence>
<name>A0A2H0NEJ9_9BACT</name>
<evidence type="ECO:0000313" key="2">
    <source>
        <dbReference type="EMBL" id="PIR07320.1"/>
    </source>
</evidence>
<dbReference type="Proteomes" id="UP000230564">
    <property type="component" value="Unassembled WGS sequence"/>
</dbReference>
<proteinExistence type="predicted"/>
<comment type="caution">
    <text evidence="2">The sequence shown here is derived from an EMBL/GenBank/DDBJ whole genome shotgun (WGS) entry which is preliminary data.</text>
</comment>
<feature type="transmembrane region" description="Helical" evidence="1">
    <location>
        <begin position="6"/>
        <end position="24"/>
    </location>
</feature>
<evidence type="ECO:0008006" key="4">
    <source>
        <dbReference type="Google" id="ProtNLM"/>
    </source>
</evidence>
<gene>
    <name evidence="2" type="ORF">COV55_00255</name>
</gene>